<reference evidence="8" key="1">
    <citation type="submission" date="2021-07" db="EMBL/GenBank/DDBJ databases">
        <authorList>
            <person name="Catto M.A."/>
            <person name="Jacobson A."/>
            <person name="Kennedy G."/>
            <person name="Labadie P."/>
            <person name="Hunt B.G."/>
            <person name="Srinivasan R."/>
        </authorList>
    </citation>
    <scope>NUCLEOTIDE SEQUENCE</scope>
    <source>
        <strain evidence="8">PL_HMW_Pooled</strain>
        <tissue evidence="8">Head</tissue>
    </source>
</reference>
<comment type="subcellular location">
    <subcellularLocation>
        <location evidence="1">Nucleus</location>
    </subcellularLocation>
</comment>
<dbReference type="InterPro" id="IPR012337">
    <property type="entry name" value="RNaseH-like_sf"/>
</dbReference>
<dbReference type="PANTHER" id="PTHR46481">
    <property type="entry name" value="ZINC FINGER BED DOMAIN-CONTAINING PROTEIN 4"/>
    <property type="match status" value="1"/>
</dbReference>
<reference evidence="8" key="2">
    <citation type="journal article" date="2023" name="BMC Genomics">
        <title>Pest status, molecular evolution, and epigenetic factors derived from the genome assembly of Frankliniella fusca, a thysanopteran phytovirus vector.</title>
        <authorList>
            <person name="Catto M.A."/>
            <person name="Labadie P.E."/>
            <person name="Jacobson A.L."/>
            <person name="Kennedy G.G."/>
            <person name="Srinivasan R."/>
            <person name="Hunt B.G."/>
        </authorList>
    </citation>
    <scope>NUCLEOTIDE SEQUENCE</scope>
    <source>
        <strain evidence="8">PL_HMW_Pooled</strain>
    </source>
</reference>
<proteinExistence type="predicted"/>
<keyword evidence="5" id="KW-0539">Nucleus</keyword>
<evidence type="ECO:0000259" key="7">
    <source>
        <dbReference type="Pfam" id="PF05699"/>
    </source>
</evidence>
<sequence length="585" mass="65065">MYSGPLKNWQSGTVHRMFTISARNIAVKIKEFAAMVRELIIKEVEGKMVSVKVDGASKSHRHFVGINIQLCIDGMPAVRTLAIEEMLTESSGPNLKSLICIVLKRFKIEPKQLVSFTSDSGANYNAAGRLLDLPEEDLAQEGEETDLFDNIEDSSWTDADMELVQDDFKLQSVRCAAHILQLAINDALSVRQLKAADLPLPKLDVCTRWGSTYDMLQSVMNLRNFVTMTLEWTQTKDEIEYGLSDDQWTAVDALLQDLGPVRKATIDLQREDLTLGEFFAIWTGVVLRLEKRKNSSELAKALLLAMKTREKQVLYSDRRRGERYSPLFNYPSFNAALFLDPRFFSILSPEQVDDAKKYLVSLWERMEAVKGPAEIPADALSSDSDGNGSDGDQDNDPFAKLLEAKNKERLRQSQGSSDHRAGPAARAAQKTALRAALDEYERSTSPLPQKSNVFEYWAKRKLLCPELFELAMVVLSIPATQVSVERLFSALSFILRPQRLGLSATLINDVAFLQANKSVVRAFVGKLLPQVTTATVTTTNAKKPSSSKGRPTPTRQSSESSESSEQIDGDVTPVSEVDICTVAVN</sequence>
<dbReference type="Proteomes" id="UP001219518">
    <property type="component" value="Unassembled WGS sequence"/>
</dbReference>
<evidence type="ECO:0000313" key="9">
    <source>
        <dbReference type="Proteomes" id="UP001219518"/>
    </source>
</evidence>
<dbReference type="PANTHER" id="PTHR46481:SF10">
    <property type="entry name" value="ZINC FINGER BED DOMAIN-CONTAINING PROTEIN 39"/>
    <property type="match status" value="1"/>
</dbReference>
<dbReference type="AlphaFoldDB" id="A0AAE1LFA0"/>
<evidence type="ECO:0000256" key="4">
    <source>
        <dbReference type="ARBA" id="ARBA00022833"/>
    </source>
</evidence>
<comment type="caution">
    <text evidence="8">The sequence shown here is derived from an EMBL/GenBank/DDBJ whole genome shotgun (WGS) entry which is preliminary data.</text>
</comment>
<keyword evidence="2" id="KW-0479">Metal-binding</keyword>
<dbReference type="GO" id="GO:0008270">
    <property type="term" value="F:zinc ion binding"/>
    <property type="evidence" value="ECO:0007669"/>
    <property type="project" value="UniProtKB-KW"/>
</dbReference>
<dbReference type="EMBL" id="JAHWGI010000717">
    <property type="protein sequence ID" value="KAK3917315.1"/>
    <property type="molecule type" value="Genomic_DNA"/>
</dbReference>
<feature type="domain" description="HAT C-terminal dimerisation" evidence="7">
    <location>
        <begin position="438"/>
        <end position="514"/>
    </location>
</feature>
<feature type="region of interest" description="Disordered" evidence="6">
    <location>
        <begin position="374"/>
        <end position="397"/>
    </location>
</feature>
<dbReference type="GO" id="GO:0046983">
    <property type="term" value="F:protein dimerization activity"/>
    <property type="evidence" value="ECO:0007669"/>
    <property type="project" value="InterPro"/>
</dbReference>
<evidence type="ECO:0000256" key="1">
    <source>
        <dbReference type="ARBA" id="ARBA00004123"/>
    </source>
</evidence>
<evidence type="ECO:0000256" key="6">
    <source>
        <dbReference type="SAM" id="MobiDB-lite"/>
    </source>
</evidence>
<dbReference type="GO" id="GO:0005634">
    <property type="term" value="C:nucleus"/>
    <property type="evidence" value="ECO:0007669"/>
    <property type="project" value="UniProtKB-SubCell"/>
</dbReference>
<evidence type="ECO:0000256" key="5">
    <source>
        <dbReference type="ARBA" id="ARBA00023242"/>
    </source>
</evidence>
<dbReference type="SUPFAM" id="SSF53098">
    <property type="entry name" value="Ribonuclease H-like"/>
    <property type="match status" value="1"/>
</dbReference>
<evidence type="ECO:0000256" key="2">
    <source>
        <dbReference type="ARBA" id="ARBA00022723"/>
    </source>
</evidence>
<feature type="compositionally biased region" description="Polar residues" evidence="6">
    <location>
        <begin position="540"/>
        <end position="556"/>
    </location>
</feature>
<accession>A0AAE1LFA0</accession>
<evidence type="ECO:0000256" key="3">
    <source>
        <dbReference type="ARBA" id="ARBA00022771"/>
    </source>
</evidence>
<evidence type="ECO:0000313" key="8">
    <source>
        <dbReference type="EMBL" id="KAK3917315.1"/>
    </source>
</evidence>
<keyword evidence="3" id="KW-0863">Zinc-finger</keyword>
<gene>
    <name evidence="8" type="ORF">KUF71_006858</name>
</gene>
<keyword evidence="9" id="KW-1185">Reference proteome</keyword>
<organism evidence="8 9">
    <name type="scientific">Frankliniella fusca</name>
    <dbReference type="NCBI Taxonomy" id="407009"/>
    <lineage>
        <taxon>Eukaryota</taxon>
        <taxon>Metazoa</taxon>
        <taxon>Ecdysozoa</taxon>
        <taxon>Arthropoda</taxon>
        <taxon>Hexapoda</taxon>
        <taxon>Insecta</taxon>
        <taxon>Pterygota</taxon>
        <taxon>Neoptera</taxon>
        <taxon>Paraneoptera</taxon>
        <taxon>Thysanoptera</taxon>
        <taxon>Terebrantia</taxon>
        <taxon>Thripoidea</taxon>
        <taxon>Thripidae</taxon>
        <taxon>Frankliniella</taxon>
    </lineage>
</organism>
<name>A0AAE1LFA0_9NEOP</name>
<feature type="region of interest" description="Disordered" evidence="6">
    <location>
        <begin position="537"/>
        <end position="574"/>
    </location>
</feature>
<keyword evidence="4" id="KW-0862">Zinc</keyword>
<dbReference type="Pfam" id="PF05699">
    <property type="entry name" value="Dimer_Tnp_hAT"/>
    <property type="match status" value="1"/>
</dbReference>
<dbReference type="InterPro" id="IPR052035">
    <property type="entry name" value="ZnF_BED_domain_contain"/>
</dbReference>
<dbReference type="InterPro" id="IPR008906">
    <property type="entry name" value="HATC_C_dom"/>
</dbReference>
<protein>
    <submittedName>
        <fullName evidence="8">AC transposase</fullName>
    </submittedName>
</protein>